<proteinExistence type="predicted"/>
<sequence length="107" mass="12092">MAPIHTSMFDESGNLKTPTNKYVLNTKTGRKNINEVYDDTSVLILLLHYYEKHHLIAYVTMESVSTSNKNVTSQLLAARSLKDCDTTSSLYHIGKTKAVNTRLEMLL</sequence>
<organism evidence="1 2">
    <name type="scientific">Owenia fusiformis</name>
    <name type="common">Polychaete worm</name>
    <dbReference type="NCBI Taxonomy" id="6347"/>
    <lineage>
        <taxon>Eukaryota</taxon>
        <taxon>Metazoa</taxon>
        <taxon>Spiralia</taxon>
        <taxon>Lophotrochozoa</taxon>
        <taxon>Annelida</taxon>
        <taxon>Polychaeta</taxon>
        <taxon>Sedentaria</taxon>
        <taxon>Canalipalpata</taxon>
        <taxon>Sabellida</taxon>
        <taxon>Oweniida</taxon>
        <taxon>Oweniidae</taxon>
        <taxon>Owenia</taxon>
    </lineage>
</organism>
<gene>
    <name evidence="1" type="ORF">OFUS_LOCUS21665</name>
</gene>
<dbReference type="AlphaFoldDB" id="A0A8J1UXE2"/>
<reference evidence="1" key="1">
    <citation type="submission" date="2022-03" db="EMBL/GenBank/DDBJ databases">
        <authorList>
            <person name="Martin C."/>
        </authorList>
    </citation>
    <scope>NUCLEOTIDE SEQUENCE</scope>
</reference>
<evidence type="ECO:0000313" key="1">
    <source>
        <dbReference type="EMBL" id="CAH1797376.1"/>
    </source>
</evidence>
<accession>A0A8J1UXE2</accession>
<dbReference type="EMBL" id="CAIIXF020000010">
    <property type="protein sequence ID" value="CAH1797376.1"/>
    <property type="molecule type" value="Genomic_DNA"/>
</dbReference>
<keyword evidence="2" id="KW-1185">Reference proteome</keyword>
<evidence type="ECO:0000313" key="2">
    <source>
        <dbReference type="Proteomes" id="UP000749559"/>
    </source>
</evidence>
<dbReference type="OrthoDB" id="6777756at2759"/>
<comment type="caution">
    <text evidence="1">The sequence shown here is derived from an EMBL/GenBank/DDBJ whole genome shotgun (WGS) entry which is preliminary data.</text>
</comment>
<dbReference type="Proteomes" id="UP000749559">
    <property type="component" value="Unassembled WGS sequence"/>
</dbReference>
<name>A0A8J1UXE2_OWEFU</name>
<protein>
    <submittedName>
        <fullName evidence="1">Uncharacterized protein</fullName>
    </submittedName>
</protein>